<dbReference type="InterPro" id="IPR007502">
    <property type="entry name" value="Helicase-assoc_dom"/>
</dbReference>
<dbReference type="GeneID" id="92364664"/>
<sequence length="1051" mass="119502">MEVGASEEDIERIWYDSFENSVGGFLHDHISLIEGISQDFSGESVGFGKNFKGNLRRYQGNVDNQRWELNRLGHSGAVAINTLIGKSDEFFVSDLAADNYKRIHLIVNSTVPPFLLGHETLFQRNDLENPISIVKDLSSDLAKQASRGSATLRNLKEQEDKNNMRHRFWELSGSKMGTLVGIDIYSKDKVYSTMKNISDSMDNSKISRSNGKGYTEALNIQSNSIDTNEILDVDYKEHHGNLTNRVKNQYSNNSTKSTLYNSGSHNKNVKQTNTSIYNSEYHCNAEINDNNELCKTSYRDIQQVRKTLPVFAMKEELLNLIYEHPIVVVVGETGSGKTTQLTQYLYEAGYSNYGIIACTQPRRVAAVSVAKRVSEEMNVKLGTKVGYTIRFEDFTSKETVIKYMTDGVLMRESLTDPELERYSVVIMDEAHERSLSTDVLFGIFKSILRRRRDFRLIVTSATMDSDKFSNFFGRAPIFEIPGRTFPVTIQYLRTQSEDYIESAVRQCLQIHCSDMRCNLQKSDNSEEITNGGDILIFMTGQEDIEATCWLIAEKMSCLVEDGVSPLLVLPIYSQLPSDLQIKIFQPSIYRKVIVATNIAETSLTLQGIRFVIDCGFCKVKVYNPKIGMDSLQVVPISQANAQQRSGRAGRTAPGICYRMYTEKAFLGEMLTSNIPEIQRTNLANVVLLLKTLGFNDIISFPFMDVPSESSILTSLYQLWSLGALDDDGNLTNIGNLMAKFPLDPPLAKTLITASELNCISEIIVIVAILSVPTIFFRPRDREEESDAAREKFVVPESDHLTLLNVYLQWKRHNYNPKWCEKHFLHHKALKKAQDVFYQIKELYLSVMKDPYLIQKGISTKYSNLIIESHEISTSLEPTLDIKKWDNVRKSICSGCFHNSAKIRGIGEYVNLRTSMPAYLHPSSSLYNCGYIPDYIVYHEVIVTVKEYMNTVTSVEPEWLNEVAPKLFSLSTSNLNNRKSDPKTSSYKLNHIQVKEFKDIDKESLNKNSKRQNVHLDTQGLQDKQLELNFTKRRNSRVNPSYLSFDTESNFL</sequence>
<evidence type="ECO:0000256" key="1">
    <source>
        <dbReference type="ARBA" id="ARBA00012552"/>
    </source>
</evidence>
<dbReference type="Gene3D" id="1.20.120.1080">
    <property type="match status" value="1"/>
</dbReference>
<dbReference type="PROSITE" id="PS51194">
    <property type="entry name" value="HELICASE_CTER"/>
    <property type="match status" value="1"/>
</dbReference>
<keyword evidence="3" id="KW-0547">Nucleotide-binding</keyword>
<name>A0A1J4MLR5_9CRYT</name>
<organism evidence="12 13">
    <name type="scientific">Cryptosporidium andersoni</name>
    <dbReference type="NCBI Taxonomy" id="117008"/>
    <lineage>
        <taxon>Eukaryota</taxon>
        <taxon>Sar</taxon>
        <taxon>Alveolata</taxon>
        <taxon>Apicomplexa</taxon>
        <taxon>Conoidasida</taxon>
        <taxon>Coccidia</taxon>
        <taxon>Eucoccidiorida</taxon>
        <taxon>Eimeriorina</taxon>
        <taxon>Cryptosporidiidae</taxon>
        <taxon>Cryptosporidium</taxon>
    </lineage>
</organism>
<dbReference type="SMART" id="SM00490">
    <property type="entry name" value="HELICc"/>
    <property type="match status" value="1"/>
</dbReference>
<dbReference type="RefSeq" id="XP_067067388.1">
    <property type="nucleotide sequence ID" value="XM_067210722.1"/>
</dbReference>
<dbReference type="InterPro" id="IPR011709">
    <property type="entry name" value="DEAD-box_helicase_OB_fold"/>
</dbReference>
<dbReference type="InterPro" id="IPR002464">
    <property type="entry name" value="DNA/RNA_helicase_DEAH_CS"/>
</dbReference>
<dbReference type="FunFam" id="1.20.120.1080:FF:000001">
    <property type="entry name" value="Pre-mRNA-splicing factor ATP-dependent RNA helicase"/>
    <property type="match status" value="1"/>
</dbReference>
<dbReference type="InterPro" id="IPR048333">
    <property type="entry name" value="HA2_WH"/>
</dbReference>
<keyword evidence="6" id="KW-0067">ATP-binding</keyword>
<dbReference type="GO" id="GO:0003724">
    <property type="term" value="F:RNA helicase activity"/>
    <property type="evidence" value="ECO:0007669"/>
    <property type="project" value="UniProtKB-EC"/>
</dbReference>
<evidence type="ECO:0000256" key="4">
    <source>
        <dbReference type="ARBA" id="ARBA00022801"/>
    </source>
</evidence>
<dbReference type="InterPro" id="IPR027417">
    <property type="entry name" value="P-loop_NTPase"/>
</dbReference>
<keyword evidence="13" id="KW-1185">Reference proteome</keyword>
<dbReference type="Pfam" id="PF00271">
    <property type="entry name" value="Helicase_C"/>
    <property type="match status" value="1"/>
</dbReference>
<evidence type="ECO:0000259" key="11">
    <source>
        <dbReference type="PROSITE" id="PS51194"/>
    </source>
</evidence>
<keyword evidence="7" id="KW-0508">mRNA splicing</keyword>
<dbReference type="SMART" id="SM00487">
    <property type="entry name" value="DEXDc"/>
    <property type="match status" value="1"/>
</dbReference>
<dbReference type="InterPro" id="IPR011545">
    <property type="entry name" value="DEAD/DEAH_box_helicase_dom"/>
</dbReference>
<dbReference type="GO" id="GO:0006397">
    <property type="term" value="P:mRNA processing"/>
    <property type="evidence" value="ECO:0007669"/>
    <property type="project" value="UniProtKB-KW"/>
</dbReference>
<evidence type="ECO:0000259" key="10">
    <source>
        <dbReference type="PROSITE" id="PS51192"/>
    </source>
</evidence>
<dbReference type="PROSITE" id="PS51192">
    <property type="entry name" value="HELICASE_ATP_BIND_1"/>
    <property type="match status" value="1"/>
</dbReference>
<keyword evidence="2" id="KW-0507">mRNA processing</keyword>
<dbReference type="AlphaFoldDB" id="A0A1J4MLR5"/>
<reference evidence="12 13" key="1">
    <citation type="submission" date="2016-10" db="EMBL/GenBank/DDBJ databases">
        <title>Reductive evolution of mitochondrial metabolism and differential evolution of invasion-related proteins in Cryptosporidium.</title>
        <authorList>
            <person name="Liu S."/>
            <person name="Roellig D.M."/>
            <person name="Guo Y."/>
            <person name="Li N."/>
            <person name="Frace M.A."/>
            <person name="Tang K."/>
            <person name="Zhang L."/>
            <person name="Feng Y."/>
            <person name="Xiao L."/>
        </authorList>
    </citation>
    <scope>NUCLEOTIDE SEQUENCE [LARGE SCALE GENOMIC DNA]</scope>
    <source>
        <strain evidence="12">30847</strain>
    </source>
</reference>
<dbReference type="Pfam" id="PF04408">
    <property type="entry name" value="WHD_HA2"/>
    <property type="match status" value="1"/>
</dbReference>
<keyword evidence="5 12" id="KW-0347">Helicase</keyword>
<evidence type="ECO:0000256" key="3">
    <source>
        <dbReference type="ARBA" id="ARBA00022741"/>
    </source>
</evidence>
<gene>
    <name evidence="12" type="ORF">cand_004790</name>
</gene>
<dbReference type="SUPFAM" id="SSF52540">
    <property type="entry name" value="P-loop containing nucleoside triphosphate hydrolases"/>
    <property type="match status" value="1"/>
</dbReference>
<dbReference type="SMART" id="SM00847">
    <property type="entry name" value="HA2"/>
    <property type="match status" value="1"/>
</dbReference>
<dbReference type="PANTHER" id="PTHR18934">
    <property type="entry name" value="ATP-DEPENDENT RNA HELICASE"/>
    <property type="match status" value="1"/>
</dbReference>
<dbReference type="PANTHER" id="PTHR18934:SF91">
    <property type="entry name" value="PRE-MRNA-SPLICING FACTOR ATP-DEPENDENT RNA HELICASE PRP16"/>
    <property type="match status" value="1"/>
</dbReference>
<dbReference type="InterPro" id="IPR014001">
    <property type="entry name" value="Helicase_ATP-bd"/>
</dbReference>
<evidence type="ECO:0000256" key="9">
    <source>
        <dbReference type="ARBA" id="ARBA00047984"/>
    </source>
</evidence>
<keyword evidence="4" id="KW-0378">Hydrolase</keyword>
<evidence type="ECO:0000256" key="7">
    <source>
        <dbReference type="ARBA" id="ARBA00023187"/>
    </source>
</evidence>
<dbReference type="VEuPathDB" id="CryptoDB:cand_004790"/>
<evidence type="ECO:0000256" key="2">
    <source>
        <dbReference type="ARBA" id="ARBA00022664"/>
    </source>
</evidence>
<comment type="caution">
    <text evidence="12">The sequence shown here is derived from an EMBL/GenBank/DDBJ whole genome shotgun (WGS) entry which is preliminary data.</text>
</comment>
<dbReference type="Pfam" id="PF07717">
    <property type="entry name" value="OB_NTP_bind"/>
    <property type="match status" value="1"/>
</dbReference>
<evidence type="ECO:0000256" key="5">
    <source>
        <dbReference type="ARBA" id="ARBA00022806"/>
    </source>
</evidence>
<dbReference type="InterPro" id="IPR001650">
    <property type="entry name" value="Helicase_C-like"/>
</dbReference>
<evidence type="ECO:0000313" key="13">
    <source>
        <dbReference type="Proteomes" id="UP000186804"/>
    </source>
</evidence>
<dbReference type="Proteomes" id="UP000186804">
    <property type="component" value="Unassembled WGS sequence"/>
</dbReference>
<dbReference type="GO" id="GO:0003723">
    <property type="term" value="F:RNA binding"/>
    <property type="evidence" value="ECO:0007669"/>
    <property type="project" value="TreeGrafter"/>
</dbReference>
<dbReference type="GO" id="GO:0016787">
    <property type="term" value="F:hydrolase activity"/>
    <property type="evidence" value="ECO:0007669"/>
    <property type="project" value="UniProtKB-KW"/>
</dbReference>
<dbReference type="SMART" id="SM00382">
    <property type="entry name" value="AAA"/>
    <property type="match status" value="1"/>
</dbReference>
<accession>A0A1J4MLR5</accession>
<comment type="similarity">
    <text evidence="8">Belongs to the DEAD box helicase family. DEAH subfamily. PRP16 sub-subfamily.</text>
</comment>
<dbReference type="FunFam" id="3.40.50.300:FF:000615">
    <property type="entry name" value="pre-mRNA-splicing factor ATP-dependent RNA helicase DEAH7"/>
    <property type="match status" value="1"/>
</dbReference>
<comment type="catalytic activity">
    <reaction evidence="9">
        <text>ATP + H2O = ADP + phosphate + H(+)</text>
        <dbReference type="Rhea" id="RHEA:13065"/>
        <dbReference type="ChEBI" id="CHEBI:15377"/>
        <dbReference type="ChEBI" id="CHEBI:15378"/>
        <dbReference type="ChEBI" id="CHEBI:30616"/>
        <dbReference type="ChEBI" id="CHEBI:43474"/>
        <dbReference type="ChEBI" id="CHEBI:456216"/>
        <dbReference type="EC" id="3.6.4.13"/>
    </reaction>
</comment>
<dbReference type="EMBL" id="LRBS01000091">
    <property type="protein sequence ID" value="OII75118.1"/>
    <property type="molecule type" value="Genomic_DNA"/>
</dbReference>
<dbReference type="CDD" id="cd18791">
    <property type="entry name" value="SF2_C_RHA"/>
    <property type="match status" value="1"/>
</dbReference>
<dbReference type="EC" id="3.6.4.13" evidence="1"/>
<dbReference type="GO" id="GO:0008380">
    <property type="term" value="P:RNA splicing"/>
    <property type="evidence" value="ECO:0007669"/>
    <property type="project" value="UniProtKB-KW"/>
</dbReference>
<evidence type="ECO:0000256" key="6">
    <source>
        <dbReference type="ARBA" id="ARBA00022840"/>
    </source>
</evidence>
<feature type="domain" description="Helicase C-terminal" evidence="11">
    <location>
        <begin position="520"/>
        <end position="693"/>
    </location>
</feature>
<evidence type="ECO:0000256" key="8">
    <source>
        <dbReference type="ARBA" id="ARBA00038040"/>
    </source>
</evidence>
<dbReference type="FunFam" id="3.40.50.300:FF:000007">
    <property type="entry name" value="Pre-mRNA-splicing factor ATP-dependent RNA helicase"/>
    <property type="match status" value="1"/>
</dbReference>
<proteinExistence type="inferred from homology"/>
<dbReference type="OrthoDB" id="10253254at2759"/>
<protein>
    <recommendedName>
        <fullName evidence="1">RNA helicase</fullName>
        <ecNumber evidence="1">3.6.4.13</ecNumber>
    </recommendedName>
</protein>
<dbReference type="Gene3D" id="3.40.50.300">
    <property type="entry name" value="P-loop containing nucleotide triphosphate hydrolases"/>
    <property type="match status" value="2"/>
</dbReference>
<dbReference type="Pfam" id="PF00270">
    <property type="entry name" value="DEAD"/>
    <property type="match status" value="1"/>
</dbReference>
<dbReference type="Pfam" id="PF21010">
    <property type="entry name" value="HA2_C"/>
    <property type="match status" value="1"/>
</dbReference>
<dbReference type="GO" id="GO:0005524">
    <property type="term" value="F:ATP binding"/>
    <property type="evidence" value="ECO:0007669"/>
    <property type="project" value="UniProtKB-KW"/>
</dbReference>
<dbReference type="InterPro" id="IPR003593">
    <property type="entry name" value="AAA+_ATPase"/>
</dbReference>
<dbReference type="PROSITE" id="PS00690">
    <property type="entry name" value="DEAH_ATP_HELICASE"/>
    <property type="match status" value="1"/>
</dbReference>
<evidence type="ECO:0000313" key="12">
    <source>
        <dbReference type="EMBL" id="OII75118.1"/>
    </source>
</evidence>
<feature type="domain" description="Helicase ATP-binding" evidence="10">
    <location>
        <begin position="318"/>
        <end position="481"/>
    </location>
</feature>